<name>A0A495JQ31_9ACTN</name>
<accession>A0A495JQ31</accession>
<sequence length="345" mass="37337">MNNEVNRGGAVPPIWGHYSESEPDFATCLLYLDCGDDPSRSLALLEHWYDEACRLLLPFVQPAGAPEPWLSLSAYEQHPDGRARRRRPQRWADGLTEGLYQLSAHWADVDPAAVASELELYVFRFAHHRHLKLQVSVGFEGRPGRLAQVLPALVELTRRVGDVANPSYGEIVINAGTVAPSTILDSVLSRPVEESAQFSRSYLRGYEWVTLCPEELLVRLGGVSALRETGVFAEVVPLTYGGALLRATQSPVDYRGDRVRAVFRALAPVLPSGQPHDLSADLPAQDLSRIVFADAAYPYGALDLGPALPAKAGVGSAPAPAPAMAPQNWGGFGPAGSAAPVRRDF</sequence>
<reference evidence="1 2" key="1">
    <citation type="submission" date="2018-10" db="EMBL/GenBank/DDBJ databases">
        <title>Sequencing the genomes of 1000 actinobacteria strains.</title>
        <authorList>
            <person name="Klenk H.-P."/>
        </authorList>
    </citation>
    <scope>NUCLEOTIDE SEQUENCE [LARGE SCALE GENOMIC DNA]</scope>
    <source>
        <strain evidence="1 2">DSM 45175</strain>
    </source>
</reference>
<comment type="caution">
    <text evidence="1">The sequence shown here is derived from an EMBL/GenBank/DDBJ whole genome shotgun (WGS) entry which is preliminary data.</text>
</comment>
<evidence type="ECO:0000313" key="1">
    <source>
        <dbReference type="EMBL" id="RKR90484.1"/>
    </source>
</evidence>
<evidence type="ECO:0000313" key="2">
    <source>
        <dbReference type="Proteomes" id="UP000277671"/>
    </source>
</evidence>
<dbReference type="AlphaFoldDB" id="A0A495JQ31"/>
<dbReference type="Proteomes" id="UP000277671">
    <property type="component" value="Unassembled WGS sequence"/>
</dbReference>
<dbReference type="EMBL" id="RBKT01000001">
    <property type="protein sequence ID" value="RKR90484.1"/>
    <property type="molecule type" value="Genomic_DNA"/>
</dbReference>
<dbReference type="OrthoDB" id="3811887at2"/>
<gene>
    <name evidence="1" type="ORF">BDK92_4857</name>
</gene>
<keyword evidence="2" id="KW-1185">Reference proteome</keyword>
<proteinExistence type="predicted"/>
<organism evidence="1 2">
    <name type="scientific">Micromonospora pisi</name>
    <dbReference type="NCBI Taxonomy" id="589240"/>
    <lineage>
        <taxon>Bacteria</taxon>
        <taxon>Bacillati</taxon>
        <taxon>Actinomycetota</taxon>
        <taxon>Actinomycetes</taxon>
        <taxon>Micromonosporales</taxon>
        <taxon>Micromonosporaceae</taxon>
        <taxon>Micromonospora</taxon>
    </lineage>
</organism>
<dbReference type="RefSeq" id="WP_147457105.1">
    <property type="nucleotide sequence ID" value="NZ_RBKT01000001.1"/>
</dbReference>
<protein>
    <submittedName>
        <fullName evidence="1">Uncharacterized protein</fullName>
    </submittedName>
</protein>